<dbReference type="Gene3D" id="1.50.10.10">
    <property type="match status" value="1"/>
</dbReference>
<organism evidence="5 6">
    <name type="scientific">Trachipleistophora hominis</name>
    <name type="common">Microsporidian parasite</name>
    <dbReference type="NCBI Taxonomy" id="72359"/>
    <lineage>
        <taxon>Eukaryota</taxon>
        <taxon>Fungi</taxon>
        <taxon>Fungi incertae sedis</taxon>
        <taxon>Microsporidia</taxon>
        <taxon>Pleistophoridae</taxon>
        <taxon>Trachipleistophora</taxon>
    </lineage>
</organism>
<accession>L7JS22</accession>
<dbReference type="HOGENOM" id="CLU_006451_4_0_1"/>
<dbReference type="EMBL" id="JH994100">
    <property type="protein sequence ID" value="ELQ73846.1"/>
    <property type="molecule type" value="Genomic_DNA"/>
</dbReference>
<dbReference type="PANTHER" id="PTHR23403:SF1">
    <property type="entry name" value="TREHALASE"/>
    <property type="match status" value="1"/>
</dbReference>
<dbReference type="InterPro" id="IPR008928">
    <property type="entry name" value="6-hairpin_glycosidase_sf"/>
</dbReference>
<name>L7JS22_TRAHO</name>
<dbReference type="OrthoDB" id="3542292at2759"/>
<dbReference type="VEuPathDB" id="MicrosporidiaDB:THOM_3221"/>
<dbReference type="PANTHER" id="PTHR23403">
    <property type="entry name" value="TREHALASE"/>
    <property type="match status" value="1"/>
</dbReference>
<keyword evidence="2 4" id="KW-0378">Hydrolase</keyword>
<dbReference type="PRINTS" id="PR00744">
    <property type="entry name" value="GLHYDRLASE37"/>
</dbReference>
<dbReference type="InterPro" id="IPR012341">
    <property type="entry name" value="6hp_glycosidase-like_sf"/>
</dbReference>
<proteinExistence type="inferred from homology"/>
<dbReference type="GO" id="GO:0005993">
    <property type="term" value="P:trehalose catabolic process"/>
    <property type="evidence" value="ECO:0007669"/>
    <property type="project" value="TreeGrafter"/>
</dbReference>
<dbReference type="SUPFAM" id="SSF48208">
    <property type="entry name" value="Six-hairpin glycosidases"/>
    <property type="match status" value="1"/>
</dbReference>
<evidence type="ECO:0000256" key="1">
    <source>
        <dbReference type="ARBA" id="ARBA00005615"/>
    </source>
</evidence>
<sequence>MFILCLPSLIQSFQLSAEKANTLSKPTKVFTPTPDTTHDMKTFEGNFTASGPKNMNDLVKHVSTYTDFNLLLAAQLFLPNSDSKDFVDRPTKRPIEKISHDFAKLQKELGIDRFVITEDDYDVKNDFGTLVAYVMKLRPESTDAAKVHALQKFIDENFEAPGSDLTEHPLEDFQSEPPFLSSITNENMRDVTLELNRMWKELSRVAVVKKGHESTLLNLPHPFIVPGGRFREFYYWDTYFILEGLVVSKMDKTASNIIKNFMHIIDTLGYIPNGTRKYYMYRSQPPFFPLMLLKLLDLNDGEYNDLILGKGLEMALKEYDFFDKYRSVLVKGRDGKLHKLNYFHVTTDFPRPESLSEDMHTYLSQQKLSEREVYSNLKSGAESGWDFSSRWFKDESDISTINAYNQIPVDLNAILFRDEQIISTLLKRAGKHDEARKFGDLSLRRMEAINQVLWNKDVNSWNDYDTENNKFVARRFYFSNVFPLIMGVEPPTGNIYNVLQAYQRELFSYIGGVPVSGPGKDTGQQWDFPNVWAPHQFLIVEFLYNKGEHKMALQIARAFYNSVSTGFKQKGVFYEKYNAEQLGFTGEGGEYAAQTGFGWTNGTALSFISKFKDQLAEAYDHQKEFKEIVELLAKKVNNENLGPANKTNVKGEKKPNLNVMFDIKTKANPIEVV</sequence>
<dbReference type="InParanoid" id="L7JS22"/>
<keyword evidence="3 4" id="KW-0326">Glycosidase</keyword>
<dbReference type="PROSITE" id="PS00927">
    <property type="entry name" value="TREHALASE_1"/>
    <property type="match status" value="1"/>
</dbReference>
<dbReference type="Pfam" id="PF01204">
    <property type="entry name" value="Trehalase"/>
    <property type="match status" value="1"/>
</dbReference>
<protein>
    <recommendedName>
        <fullName evidence="4">Trehalase</fullName>
        <ecNumber evidence="4">3.2.1.28</ecNumber>
    </recommendedName>
    <alternativeName>
        <fullName evidence="4">Alpha-trehalose glucohydrolase</fullName>
    </alternativeName>
</protein>
<comment type="similarity">
    <text evidence="1 4">Belongs to the glycosyl hydrolase 37 family.</text>
</comment>
<dbReference type="AlphaFoldDB" id="L7JS22"/>
<reference evidence="5 6" key="1">
    <citation type="journal article" date="2012" name="PLoS Pathog.">
        <title>The genome of the obligate intracellular parasite Trachipleistophora hominis: new insights into microsporidian genome dynamics and reductive evolution.</title>
        <authorList>
            <person name="Heinz E."/>
            <person name="Williams T.A."/>
            <person name="Nakjang S."/>
            <person name="Noel C.J."/>
            <person name="Swan D.C."/>
            <person name="Goldberg A.V."/>
            <person name="Harris S.R."/>
            <person name="Weinmaier T."/>
            <person name="Markert S."/>
            <person name="Becher D."/>
            <person name="Bernhardt J."/>
            <person name="Dagan T."/>
            <person name="Hacker C."/>
            <person name="Lucocq J.M."/>
            <person name="Schweder T."/>
            <person name="Rattei T."/>
            <person name="Hall N."/>
            <person name="Hirt R.P."/>
            <person name="Embley T.M."/>
        </authorList>
    </citation>
    <scope>NUCLEOTIDE SEQUENCE [LARGE SCALE GENOMIC DNA]</scope>
</reference>
<dbReference type="OMA" id="RYWDASD"/>
<dbReference type="FunCoup" id="L7JS22">
    <property type="interactions" value="13"/>
</dbReference>
<gene>
    <name evidence="5" type="ORF">THOM_3221</name>
</gene>
<evidence type="ECO:0000256" key="2">
    <source>
        <dbReference type="ARBA" id="ARBA00022801"/>
    </source>
</evidence>
<keyword evidence="6" id="KW-1185">Reference proteome</keyword>
<dbReference type="STRING" id="72359.L7JS22"/>
<dbReference type="GO" id="GO:0004555">
    <property type="term" value="F:alpha,alpha-trehalase activity"/>
    <property type="evidence" value="ECO:0007669"/>
    <property type="project" value="UniProtKB-EC"/>
</dbReference>
<evidence type="ECO:0000313" key="5">
    <source>
        <dbReference type="EMBL" id="ELQ73846.1"/>
    </source>
</evidence>
<dbReference type="PROSITE" id="PS00928">
    <property type="entry name" value="TREHALASE_2"/>
    <property type="match status" value="1"/>
</dbReference>
<dbReference type="EC" id="3.2.1.28" evidence="4"/>
<comment type="catalytic activity">
    <reaction evidence="4">
        <text>alpha,alpha-trehalose + H2O = alpha-D-glucose + beta-D-glucose</text>
        <dbReference type="Rhea" id="RHEA:32675"/>
        <dbReference type="ChEBI" id="CHEBI:15377"/>
        <dbReference type="ChEBI" id="CHEBI:15903"/>
        <dbReference type="ChEBI" id="CHEBI:16551"/>
        <dbReference type="ChEBI" id="CHEBI:17925"/>
        <dbReference type="EC" id="3.2.1.28"/>
    </reaction>
</comment>
<dbReference type="InterPro" id="IPR001661">
    <property type="entry name" value="Glyco_hydro_37"/>
</dbReference>
<evidence type="ECO:0000256" key="4">
    <source>
        <dbReference type="RuleBase" id="RU361180"/>
    </source>
</evidence>
<evidence type="ECO:0000313" key="6">
    <source>
        <dbReference type="Proteomes" id="UP000011185"/>
    </source>
</evidence>
<dbReference type="InterPro" id="IPR018232">
    <property type="entry name" value="Glyco_hydro_37_CS"/>
</dbReference>
<dbReference type="Proteomes" id="UP000011185">
    <property type="component" value="Unassembled WGS sequence"/>
</dbReference>
<evidence type="ECO:0000256" key="3">
    <source>
        <dbReference type="ARBA" id="ARBA00023295"/>
    </source>
</evidence>